<dbReference type="AlphaFoldDB" id="A0A0F9M5A1"/>
<dbReference type="EMBL" id="LAZR01006124">
    <property type="protein sequence ID" value="KKM94546.1"/>
    <property type="molecule type" value="Genomic_DNA"/>
</dbReference>
<organism evidence="1">
    <name type="scientific">marine sediment metagenome</name>
    <dbReference type="NCBI Taxonomy" id="412755"/>
    <lineage>
        <taxon>unclassified sequences</taxon>
        <taxon>metagenomes</taxon>
        <taxon>ecological metagenomes</taxon>
    </lineage>
</organism>
<name>A0A0F9M5A1_9ZZZZ</name>
<gene>
    <name evidence="1" type="ORF">LCGC14_1197280</name>
</gene>
<protein>
    <submittedName>
        <fullName evidence="1">Uncharacterized protein</fullName>
    </submittedName>
</protein>
<comment type="caution">
    <text evidence="1">The sequence shown here is derived from an EMBL/GenBank/DDBJ whole genome shotgun (WGS) entry which is preliminary data.</text>
</comment>
<accession>A0A0F9M5A1</accession>
<evidence type="ECO:0000313" key="1">
    <source>
        <dbReference type="EMBL" id="KKM94546.1"/>
    </source>
</evidence>
<proteinExistence type="predicted"/>
<reference evidence="1" key="1">
    <citation type="journal article" date="2015" name="Nature">
        <title>Complex archaea that bridge the gap between prokaryotes and eukaryotes.</title>
        <authorList>
            <person name="Spang A."/>
            <person name="Saw J.H."/>
            <person name="Jorgensen S.L."/>
            <person name="Zaremba-Niedzwiedzka K."/>
            <person name="Martijn J."/>
            <person name="Lind A.E."/>
            <person name="van Eijk R."/>
            <person name="Schleper C."/>
            <person name="Guy L."/>
            <person name="Ettema T.J."/>
        </authorList>
    </citation>
    <scope>NUCLEOTIDE SEQUENCE</scope>
</reference>
<sequence>MSQNIANAIKDFIGLGSQFGYYDRQTGRNNGLRDVLDELRLSAGIGDEVLINDCETVADWTENDDGDLDVAIDSSDYKVGSNAIQLTSTIAATGNISTDVINAGNAVIVDPFTQKSQQDWNNSDFVILWGTAVDSSGDFATAGDLKLNLQNYAAGSSSWGTAVNIPGVTYHATAIWRSLAIEITSFTRDKIEQIRFENNEPTGSQTINIDQIMRCKFSDGKGPLRGPCIPLPILSGTAILQGNIVSYDLTTRRATNAAGSTGRAIGPCVIPGTGNAAGTVMAWMVHSGIARMRTAASSSIAQDDSINYASVNTIGDVTNAADEKYGFGFALEAPAEDSTGGHDIDVRIFKVGAGHSS</sequence>